<dbReference type="EMBL" id="JAEDAL010000001">
    <property type="protein sequence ID" value="MBH9551479.1"/>
    <property type="molecule type" value="Genomic_DNA"/>
</dbReference>
<evidence type="ECO:0000313" key="2">
    <source>
        <dbReference type="EMBL" id="MBH9551479.1"/>
    </source>
</evidence>
<dbReference type="AlphaFoldDB" id="A0A931NCE5"/>
<dbReference type="RefSeq" id="WP_198099091.1">
    <property type="nucleotide sequence ID" value="NZ_JAEDAL010000001.1"/>
</dbReference>
<proteinExistence type="predicted"/>
<evidence type="ECO:0000313" key="3">
    <source>
        <dbReference type="Proteomes" id="UP000620139"/>
    </source>
</evidence>
<dbReference type="Proteomes" id="UP000620139">
    <property type="component" value="Unassembled WGS sequence"/>
</dbReference>
<keyword evidence="1" id="KW-0732">Signal</keyword>
<keyword evidence="3" id="KW-1185">Reference proteome</keyword>
<feature type="signal peptide" evidence="1">
    <location>
        <begin position="1"/>
        <end position="37"/>
    </location>
</feature>
<feature type="chain" id="PRO_5036745330" evidence="1">
    <location>
        <begin position="38"/>
        <end position="77"/>
    </location>
</feature>
<comment type="caution">
    <text evidence="2">The sequence shown here is derived from an EMBL/GenBank/DDBJ whole genome shotgun (WGS) entry which is preliminary data.</text>
</comment>
<sequence>MSTLRAVDFLTMTVMAAGVSVASAVALTVFNPAAATAAAPVVVLPRIEITVPAPAGAQLLAEPPAAGALRPSKPRPQ</sequence>
<gene>
    <name evidence="2" type="ORF">I7X43_01345</name>
</gene>
<accession>A0A931NCE5</accession>
<reference evidence="2" key="1">
    <citation type="submission" date="2020-12" db="EMBL/GenBank/DDBJ databases">
        <title>The genome sequence of Inhella sp. 4Y17.</title>
        <authorList>
            <person name="Liu Y."/>
        </authorList>
    </citation>
    <scope>NUCLEOTIDE SEQUENCE</scope>
    <source>
        <strain evidence="2">4Y10</strain>
    </source>
</reference>
<protein>
    <submittedName>
        <fullName evidence="2">Uncharacterized protein</fullName>
    </submittedName>
</protein>
<organism evidence="2 3">
    <name type="scientific">Inhella gelatinilytica</name>
    <dbReference type="NCBI Taxonomy" id="2795030"/>
    <lineage>
        <taxon>Bacteria</taxon>
        <taxon>Pseudomonadati</taxon>
        <taxon>Pseudomonadota</taxon>
        <taxon>Betaproteobacteria</taxon>
        <taxon>Burkholderiales</taxon>
        <taxon>Sphaerotilaceae</taxon>
        <taxon>Inhella</taxon>
    </lineage>
</organism>
<evidence type="ECO:0000256" key="1">
    <source>
        <dbReference type="SAM" id="SignalP"/>
    </source>
</evidence>
<name>A0A931NCE5_9BURK</name>